<dbReference type="InterPro" id="IPR009100">
    <property type="entry name" value="AcylCoA_DH/oxidase_NM_dom_sf"/>
</dbReference>
<dbReference type="EC" id="1.-.-.-" evidence="8"/>
<dbReference type="PANTHER" id="PTHR43884:SF20">
    <property type="entry name" value="ACYL-COA DEHYDROGENASE FADE28"/>
    <property type="match status" value="1"/>
</dbReference>
<name>A0ABW1JLA2_9NOCA</name>
<dbReference type="Gene3D" id="1.20.140.10">
    <property type="entry name" value="Butyryl-CoA Dehydrogenase, subunit A, domain 3"/>
    <property type="match status" value="1"/>
</dbReference>
<comment type="caution">
    <text evidence="8">The sequence shown here is derived from an EMBL/GenBank/DDBJ whole genome shotgun (WGS) entry which is preliminary data.</text>
</comment>
<keyword evidence="5 8" id="KW-0560">Oxidoreductase</keyword>
<evidence type="ECO:0000259" key="7">
    <source>
        <dbReference type="Pfam" id="PF02771"/>
    </source>
</evidence>
<dbReference type="Pfam" id="PF00441">
    <property type="entry name" value="Acyl-CoA_dh_1"/>
    <property type="match status" value="1"/>
</dbReference>
<protein>
    <submittedName>
        <fullName evidence="8">Acyl-CoA dehydrogenase family protein</fullName>
        <ecNumber evidence="8">1.-.-.-</ecNumber>
    </submittedName>
</protein>
<evidence type="ECO:0000256" key="5">
    <source>
        <dbReference type="ARBA" id="ARBA00023002"/>
    </source>
</evidence>
<evidence type="ECO:0000256" key="4">
    <source>
        <dbReference type="ARBA" id="ARBA00022827"/>
    </source>
</evidence>
<dbReference type="SUPFAM" id="SSF56645">
    <property type="entry name" value="Acyl-CoA dehydrogenase NM domain-like"/>
    <property type="match status" value="1"/>
</dbReference>
<dbReference type="SUPFAM" id="SSF47203">
    <property type="entry name" value="Acyl-CoA dehydrogenase C-terminal domain-like"/>
    <property type="match status" value="1"/>
</dbReference>
<reference evidence="9" key="1">
    <citation type="journal article" date="2019" name="Int. J. Syst. Evol. Microbiol.">
        <title>The Global Catalogue of Microorganisms (GCM) 10K type strain sequencing project: providing services to taxonomists for standard genome sequencing and annotation.</title>
        <authorList>
            <consortium name="The Broad Institute Genomics Platform"/>
            <consortium name="The Broad Institute Genome Sequencing Center for Infectious Disease"/>
            <person name="Wu L."/>
            <person name="Ma J."/>
        </authorList>
    </citation>
    <scope>NUCLEOTIDE SEQUENCE [LARGE SCALE GENOMIC DNA]</scope>
    <source>
        <strain evidence="9">CCUG 36956</strain>
    </source>
</reference>
<evidence type="ECO:0000256" key="1">
    <source>
        <dbReference type="ARBA" id="ARBA00001974"/>
    </source>
</evidence>
<dbReference type="InterPro" id="IPR037069">
    <property type="entry name" value="AcylCoA_DH/ox_N_sf"/>
</dbReference>
<dbReference type="PANTHER" id="PTHR43884">
    <property type="entry name" value="ACYL-COA DEHYDROGENASE"/>
    <property type="match status" value="1"/>
</dbReference>
<keyword evidence="9" id="KW-1185">Reference proteome</keyword>
<keyword evidence="3" id="KW-0285">Flavoprotein</keyword>
<gene>
    <name evidence="8" type="ORF">ACFP3H_02870</name>
</gene>
<dbReference type="RefSeq" id="WP_378599033.1">
    <property type="nucleotide sequence ID" value="NZ_JBHSQN010000001.1"/>
</dbReference>
<dbReference type="Proteomes" id="UP001596223">
    <property type="component" value="Unassembled WGS sequence"/>
</dbReference>
<evidence type="ECO:0000256" key="2">
    <source>
        <dbReference type="ARBA" id="ARBA00009347"/>
    </source>
</evidence>
<feature type="domain" description="Acyl-CoA dehydrogenase/oxidase C-terminal" evidence="6">
    <location>
        <begin position="284"/>
        <end position="410"/>
    </location>
</feature>
<dbReference type="EMBL" id="JBHSQN010000001">
    <property type="protein sequence ID" value="MFC6009980.1"/>
    <property type="molecule type" value="Genomic_DNA"/>
</dbReference>
<evidence type="ECO:0000313" key="8">
    <source>
        <dbReference type="EMBL" id="MFC6009980.1"/>
    </source>
</evidence>
<organism evidence="8 9">
    <name type="scientific">Nocardia lasii</name>
    <dbReference type="NCBI Taxonomy" id="1616107"/>
    <lineage>
        <taxon>Bacteria</taxon>
        <taxon>Bacillati</taxon>
        <taxon>Actinomycetota</taxon>
        <taxon>Actinomycetes</taxon>
        <taxon>Mycobacteriales</taxon>
        <taxon>Nocardiaceae</taxon>
        <taxon>Nocardia</taxon>
    </lineage>
</organism>
<dbReference type="InterPro" id="IPR009075">
    <property type="entry name" value="AcylCo_DH/oxidase_C"/>
</dbReference>
<dbReference type="InterPro" id="IPR046373">
    <property type="entry name" value="Acyl-CoA_Oxase/DH_mid-dom_sf"/>
</dbReference>
<dbReference type="Gene3D" id="1.10.540.10">
    <property type="entry name" value="Acyl-CoA dehydrogenase/oxidase, N-terminal domain"/>
    <property type="match status" value="1"/>
</dbReference>
<evidence type="ECO:0000259" key="6">
    <source>
        <dbReference type="Pfam" id="PF00441"/>
    </source>
</evidence>
<dbReference type="InterPro" id="IPR036250">
    <property type="entry name" value="AcylCo_DH-like_C"/>
</dbReference>
<accession>A0ABW1JLA2</accession>
<dbReference type="Gene3D" id="2.40.110.10">
    <property type="entry name" value="Butyryl-CoA Dehydrogenase, subunit A, domain 2"/>
    <property type="match status" value="1"/>
</dbReference>
<evidence type="ECO:0000256" key="3">
    <source>
        <dbReference type="ARBA" id="ARBA00022630"/>
    </source>
</evidence>
<comment type="cofactor">
    <cofactor evidence="1">
        <name>FAD</name>
        <dbReference type="ChEBI" id="CHEBI:57692"/>
    </cofactor>
</comment>
<proteinExistence type="inferred from homology"/>
<keyword evidence="4" id="KW-0274">FAD</keyword>
<feature type="domain" description="Acyl-CoA dehydrogenase/oxidase N-terminal" evidence="7">
    <location>
        <begin position="6"/>
        <end position="107"/>
    </location>
</feature>
<dbReference type="Pfam" id="PF02771">
    <property type="entry name" value="Acyl-CoA_dh_N"/>
    <property type="match status" value="1"/>
</dbReference>
<comment type="similarity">
    <text evidence="2">Belongs to the acyl-CoA dehydrogenase family.</text>
</comment>
<evidence type="ECO:0000313" key="9">
    <source>
        <dbReference type="Proteomes" id="UP001596223"/>
    </source>
</evidence>
<dbReference type="GO" id="GO:0016491">
    <property type="term" value="F:oxidoreductase activity"/>
    <property type="evidence" value="ECO:0007669"/>
    <property type="project" value="UniProtKB-KW"/>
</dbReference>
<dbReference type="InterPro" id="IPR013786">
    <property type="entry name" value="AcylCoA_DH/ox_N"/>
</dbReference>
<sequence>MDFTPTEAQLDLAQLTAEVCAKLVTADRLRELDVVGRFDEPLWKALGETGVLAAALPDSLGGSGFGAMEQTAILRELGRSVAAVPYLWSIVLGAGALARFGNEAQQQLAALAGSGEAILSAALAEPLSACSSEGDLATTEPLAAHSDEVVQTTAPAEPLSADPGTGVPPAGVTADPGTVPSAAIIAERPAPSPGSESPSNWTLTGIATTVPYADRAVRILVPALVSGRPAVFLVDPSAAVLTAQQVVDHSPEFLVEFQSTPAELLGTLDTGAAILTWLREQAWLGLAATQLGTLERALELTAEHTRTREQFGKPLGAFQAVAQRLADAYIDIGGLRLTVTQAAWRVAENLPATESIHIAKFWAAEAGHRVAHTAVHLHGGLGIDRDHTLHNYFTAAKHQEFALGPATAHLLALGTELAR</sequence>